<evidence type="ECO:0000313" key="3">
    <source>
        <dbReference type="Proteomes" id="UP000027195"/>
    </source>
</evidence>
<keyword evidence="3" id="KW-1185">Reference proteome</keyword>
<accession>A0A067MEQ2</accession>
<feature type="region of interest" description="Disordered" evidence="1">
    <location>
        <begin position="76"/>
        <end position="100"/>
    </location>
</feature>
<sequence length="209" mass="22461">MPNMPIQGRGYMNLARGQDFAPQLNPLPPSSRSRLPAYTRLDTSHPSQQPYNKMFPTIISSSVVDDVFTVARPAQNPRAGAVPCTPPRPTSASRVPPGRPQVQRTIHYALASKKYARAALPAFPWASAGAPSTPPRPAATSPASPPPRPRAPPAPRKARAYYVSKEATAMATCETSAALLPFPRFVHQLEGTGEPRSPIAARVRGVSRL</sequence>
<evidence type="ECO:0000256" key="1">
    <source>
        <dbReference type="SAM" id="MobiDB-lite"/>
    </source>
</evidence>
<feature type="region of interest" description="Disordered" evidence="1">
    <location>
        <begin position="128"/>
        <end position="158"/>
    </location>
</feature>
<gene>
    <name evidence="2" type="ORF">BOTBODRAFT_354559</name>
</gene>
<dbReference type="HOGENOM" id="CLU_114176_0_0_1"/>
<dbReference type="Proteomes" id="UP000027195">
    <property type="component" value="Unassembled WGS sequence"/>
</dbReference>
<evidence type="ECO:0000313" key="2">
    <source>
        <dbReference type="EMBL" id="KDQ14253.1"/>
    </source>
</evidence>
<reference evidence="3" key="1">
    <citation type="journal article" date="2014" name="Proc. Natl. Acad. Sci. U.S.A.">
        <title>Extensive sampling of basidiomycete genomes demonstrates inadequacy of the white-rot/brown-rot paradigm for wood decay fungi.</title>
        <authorList>
            <person name="Riley R."/>
            <person name="Salamov A.A."/>
            <person name="Brown D.W."/>
            <person name="Nagy L.G."/>
            <person name="Floudas D."/>
            <person name="Held B.W."/>
            <person name="Levasseur A."/>
            <person name="Lombard V."/>
            <person name="Morin E."/>
            <person name="Otillar R."/>
            <person name="Lindquist E.A."/>
            <person name="Sun H."/>
            <person name="LaButti K.M."/>
            <person name="Schmutz J."/>
            <person name="Jabbour D."/>
            <person name="Luo H."/>
            <person name="Baker S.E."/>
            <person name="Pisabarro A.G."/>
            <person name="Walton J.D."/>
            <person name="Blanchette R.A."/>
            <person name="Henrissat B."/>
            <person name="Martin F."/>
            <person name="Cullen D."/>
            <person name="Hibbett D.S."/>
            <person name="Grigoriev I.V."/>
        </authorList>
    </citation>
    <scope>NUCLEOTIDE SEQUENCE [LARGE SCALE GENOMIC DNA]</scope>
    <source>
        <strain evidence="3">FD-172 SS1</strain>
    </source>
</reference>
<name>A0A067MEQ2_BOTB1</name>
<dbReference type="EMBL" id="KL198039">
    <property type="protein sequence ID" value="KDQ14253.1"/>
    <property type="molecule type" value="Genomic_DNA"/>
</dbReference>
<proteinExistence type="predicted"/>
<dbReference type="AlphaFoldDB" id="A0A067MEQ2"/>
<dbReference type="InParanoid" id="A0A067MEQ2"/>
<protein>
    <submittedName>
        <fullName evidence="2">Uncharacterized protein</fullName>
    </submittedName>
</protein>
<feature type="compositionally biased region" description="Pro residues" evidence="1">
    <location>
        <begin position="132"/>
        <end position="155"/>
    </location>
</feature>
<organism evidence="2 3">
    <name type="scientific">Botryobasidium botryosum (strain FD-172 SS1)</name>
    <dbReference type="NCBI Taxonomy" id="930990"/>
    <lineage>
        <taxon>Eukaryota</taxon>
        <taxon>Fungi</taxon>
        <taxon>Dikarya</taxon>
        <taxon>Basidiomycota</taxon>
        <taxon>Agaricomycotina</taxon>
        <taxon>Agaricomycetes</taxon>
        <taxon>Cantharellales</taxon>
        <taxon>Botryobasidiaceae</taxon>
        <taxon>Botryobasidium</taxon>
    </lineage>
</organism>